<name>A0A6N7R033_9GAMM</name>
<dbReference type="PANTHER" id="PTHR23419:SF8">
    <property type="entry name" value="FI09726P"/>
    <property type="match status" value="1"/>
</dbReference>
<proteinExistence type="inferred from homology"/>
<dbReference type="Proteomes" id="UP000433788">
    <property type="component" value="Unassembled WGS sequence"/>
</dbReference>
<comment type="caution">
    <text evidence="2">The sequence shown here is derived from an EMBL/GenBank/DDBJ whole genome shotgun (WGS) entry which is preliminary data.</text>
</comment>
<dbReference type="GO" id="GO:0005507">
    <property type="term" value="F:copper ion binding"/>
    <property type="evidence" value="ECO:0007669"/>
    <property type="project" value="TreeGrafter"/>
</dbReference>
<dbReference type="InterPro" id="IPR011322">
    <property type="entry name" value="N-reg_PII-like_a/b"/>
</dbReference>
<comment type="similarity">
    <text evidence="1">Belongs to the CutA family.</text>
</comment>
<evidence type="ECO:0000313" key="2">
    <source>
        <dbReference type="EMBL" id="MRH78264.1"/>
    </source>
</evidence>
<dbReference type="InterPro" id="IPR015867">
    <property type="entry name" value="N-reg_PII/ATP_PRibTrfase_C"/>
</dbReference>
<organism evidence="2 3">
    <name type="scientific">Spiribacter salilacus</name>
    <dbReference type="NCBI Taxonomy" id="2664894"/>
    <lineage>
        <taxon>Bacteria</taxon>
        <taxon>Pseudomonadati</taxon>
        <taxon>Pseudomonadota</taxon>
        <taxon>Gammaproteobacteria</taxon>
        <taxon>Chromatiales</taxon>
        <taxon>Ectothiorhodospiraceae</taxon>
        <taxon>Spiribacter</taxon>
    </lineage>
</organism>
<keyword evidence="3" id="KW-1185">Reference proteome</keyword>
<dbReference type="PANTHER" id="PTHR23419">
    <property type="entry name" value="DIVALENT CATION TOLERANCE CUTA-RELATED"/>
    <property type="match status" value="1"/>
</dbReference>
<gene>
    <name evidence="2" type="ORF">GH984_06050</name>
</gene>
<protein>
    <submittedName>
        <fullName evidence="2">Divalent cation tolerance protein CutA</fullName>
    </submittedName>
</protein>
<evidence type="ECO:0000313" key="3">
    <source>
        <dbReference type="Proteomes" id="UP000433788"/>
    </source>
</evidence>
<accession>A0A6N7R033</accession>
<dbReference type="Pfam" id="PF03091">
    <property type="entry name" value="CutA1"/>
    <property type="match status" value="1"/>
</dbReference>
<dbReference type="AlphaFoldDB" id="A0A6N7R033"/>
<dbReference type="GO" id="GO:0010038">
    <property type="term" value="P:response to metal ion"/>
    <property type="evidence" value="ECO:0007669"/>
    <property type="project" value="InterPro"/>
</dbReference>
<sequence length="107" mass="11734">MNSVLVVFITCPDHASADQLAIELIEQRHAACVNLMPGLTSVYRWAGKIEKDQEVLLVAKTTDTAFAGLKTCVQTLHPAELPEIIAMPVSDGLPKYLQWVNAETSKQ</sequence>
<dbReference type="Gene3D" id="3.30.70.120">
    <property type="match status" value="1"/>
</dbReference>
<reference evidence="2 3" key="1">
    <citation type="submission" date="2019-11" db="EMBL/GenBank/DDBJ databases">
        <authorList>
            <person name="Zhang X.Y."/>
        </authorList>
    </citation>
    <scope>NUCLEOTIDE SEQUENCE [LARGE SCALE GENOMIC DNA]</scope>
    <source>
        <strain evidence="2 3">C176</strain>
    </source>
</reference>
<dbReference type="InterPro" id="IPR004323">
    <property type="entry name" value="Ion_tolerance_CutA"/>
</dbReference>
<dbReference type="SUPFAM" id="SSF54913">
    <property type="entry name" value="GlnB-like"/>
    <property type="match status" value="1"/>
</dbReference>
<dbReference type="RefSeq" id="WP_153719325.1">
    <property type="nucleotide sequence ID" value="NZ_WJPP01000003.1"/>
</dbReference>
<dbReference type="EMBL" id="WJPP01000003">
    <property type="protein sequence ID" value="MRH78264.1"/>
    <property type="molecule type" value="Genomic_DNA"/>
</dbReference>
<evidence type="ECO:0000256" key="1">
    <source>
        <dbReference type="ARBA" id="ARBA00010169"/>
    </source>
</evidence>